<dbReference type="InterPro" id="IPR050072">
    <property type="entry name" value="Peptidase_M20A"/>
</dbReference>
<accession>A0A0S4XMY1</accession>
<dbReference type="InterPro" id="IPR001261">
    <property type="entry name" value="ArgE/DapE_CS"/>
</dbReference>
<evidence type="ECO:0000256" key="2">
    <source>
        <dbReference type="ARBA" id="ARBA00005130"/>
    </source>
</evidence>
<dbReference type="SUPFAM" id="SSF53187">
    <property type="entry name" value="Zn-dependent exopeptidases"/>
    <property type="match status" value="1"/>
</dbReference>
<comment type="pathway">
    <text evidence="2">Amino-acid biosynthesis; L-lysine biosynthesis via DAP pathway; LL-2,6-diaminopimelate from (S)-tetrahydrodipicolinate (succinylase route): step 3/3.</text>
</comment>
<dbReference type="UniPathway" id="UPA00034">
    <property type="reaction ID" value="UER00021"/>
</dbReference>
<dbReference type="InterPro" id="IPR002933">
    <property type="entry name" value="Peptidase_M20"/>
</dbReference>
<comment type="similarity">
    <text evidence="3">Belongs to the peptidase M20A family. DapE subfamily.</text>
</comment>
<dbReference type="GO" id="GO:0019877">
    <property type="term" value="P:diaminopimelate biosynthetic process"/>
    <property type="evidence" value="ECO:0007669"/>
    <property type="project" value="UniProtKB-KW"/>
</dbReference>
<dbReference type="Pfam" id="PF01546">
    <property type="entry name" value="Peptidase_M20"/>
    <property type="match status" value="1"/>
</dbReference>
<dbReference type="CDD" id="cd03891">
    <property type="entry name" value="M20_DapE_proteobac"/>
    <property type="match status" value="1"/>
</dbReference>
<evidence type="ECO:0000256" key="12">
    <source>
        <dbReference type="ARBA" id="ARBA00023154"/>
    </source>
</evidence>
<evidence type="ECO:0000256" key="1">
    <source>
        <dbReference type="ARBA" id="ARBA00001947"/>
    </source>
</evidence>
<keyword evidence="13" id="KW-0170">Cobalt</keyword>
<dbReference type="InterPro" id="IPR005941">
    <property type="entry name" value="DapE_proteobac"/>
</dbReference>
<evidence type="ECO:0000313" key="17">
    <source>
        <dbReference type="EMBL" id="CUV65301.1"/>
    </source>
</evidence>
<comment type="subunit">
    <text evidence="4">Homodimer.</text>
</comment>
<keyword evidence="7" id="KW-0028">Amino-acid biosynthesis</keyword>
<dbReference type="Pfam" id="PF07687">
    <property type="entry name" value="M20_dimer"/>
    <property type="match status" value="1"/>
</dbReference>
<dbReference type="HAMAP" id="MF_01690">
    <property type="entry name" value="DapE"/>
    <property type="match status" value="1"/>
</dbReference>
<dbReference type="Gene3D" id="3.40.630.10">
    <property type="entry name" value="Zn peptidases"/>
    <property type="match status" value="2"/>
</dbReference>
<gene>
    <name evidence="17" type="primary">dapE</name>
    <name evidence="17" type="ORF">BN3087_240040</name>
</gene>
<evidence type="ECO:0000256" key="7">
    <source>
        <dbReference type="ARBA" id="ARBA00022605"/>
    </source>
</evidence>
<protein>
    <recommendedName>
        <fullName evidence="6 15">Succinyl-diaminopimelate desuccinylase</fullName>
        <ecNumber evidence="5 15">3.5.1.18</ecNumber>
    </recommendedName>
</protein>
<dbReference type="AlphaFoldDB" id="A0A0S4XMY1"/>
<keyword evidence="11" id="KW-0220">Diaminopimelate biosynthesis</keyword>
<evidence type="ECO:0000256" key="5">
    <source>
        <dbReference type="ARBA" id="ARBA00011921"/>
    </source>
</evidence>
<dbReference type="PANTHER" id="PTHR43808">
    <property type="entry name" value="ACETYLORNITHINE DEACETYLASE"/>
    <property type="match status" value="1"/>
</dbReference>
<evidence type="ECO:0000256" key="3">
    <source>
        <dbReference type="ARBA" id="ARBA00006746"/>
    </source>
</evidence>
<comment type="cofactor">
    <cofactor evidence="1">
        <name>Zn(2+)</name>
        <dbReference type="ChEBI" id="CHEBI:29105"/>
    </cofactor>
</comment>
<name>A0A0S4XMY1_9BACT</name>
<evidence type="ECO:0000256" key="8">
    <source>
        <dbReference type="ARBA" id="ARBA00022723"/>
    </source>
</evidence>
<dbReference type="EMBL" id="FAXN01000023">
    <property type="protein sequence ID" value="CUV65301.1"/>
    <property type="molecule type" value="Genomic_DNA"/>
</dbReference>
<reference evidence="17" key="1">
    <citation type="submission" date="2015-11" db="EMBL/GenBank/DDBJ databases">
        <authorList>
            <person name="Zhang Y."/>
            <person name="Guo Z."/>
        </authorList>
    </citation>
    <scope>NUCLEOTIDE SEQUENCE</scope>
    <source>
        <strain evidence="17">BN30871</strain>
    </source>
</reference>
<keyword evidence="9 17" id="KW-0378">Hydrolase</keyword>
<dbReference type="Gene3D" id="3.30.70.360">
    <property type="match status" value="1"/>
</dbReference>
<evidence type="ECO:0000256" key="9">
    <source>
        <dbReference type="ARBA" id="ARBA00022801"/>
    </source>
</evidence>
<comment type="catalytic activity">
    <reaction evidence="14">
        <text>N-succinyl-(2S,6S)-2,6-diaminopimelate + H2O = (2S,6S)-2,6-diaminopimelate + succinate</text>
        <dbReference type="Rhea" id="RHEA:22608"/>
        <dbReference type="ChEBI" id="CHEBI:15377"/>
        <dbReference type="ChEBI" id="CHEBI:30031"/>
        <dbReference type="ChEBI" id="CHEBI:57609"/>
        <dbReference type="ChEBI" id="CHEBI:58087"/>
        <dbReference type="EC" id="3.5.1.18"/>
    </reaction>
</comment>
<dbReference type="NCBIfam" id="NF009557">
    <property type="entry name" value="PRK13009.1"/>
    <property type="match status" value="1"/>
</dbReference>
<dbReference type="GO" id="GO:0046872">
    <property type="term" value="F:metal ion binding"/>
    <property type="evidence" value="ECO:0007669"/>
    <property type="project" value="UniProtKB-KW"/>
</dbReference>
<proteinExistence type="inferred from homology"/>
<dbReference type="InterPro" id="IPR011650">
    <property type="entry name" value="Peptidase_M20_dimer"/>
</dbReference>
<dbReference type="SUPFAM" id="SSF55031">
    <property type="entry name" value="Bacterial exopeptidase dimerisation domain"/>
    <property type="match status" value="1"/>
</dbReference>
<evidence type="ECO:0000256" key="15">
    <source>
        <dbReference type="NCBIfam" id="TIGR01246"/>
    </source>
</evidence>
<dbReference type="GO" id="GO:0009014">
    <property type="term" value="F:succinyl-diaminopimelate desuccinylase activity"/>
    <property type="evidence" value="ECO:0007669"/>
    <property type="project" value="UniProtKB-UniRule"/>
</dbReference>
<keyword evidence="10" id="KW-0862">Zinc</keyword>
<dbReference type="GO" id="GO:0006526">
    <property type="term" value="P:L-arginine biosynthetic process"/>
    <property type="evidence" value="ECO:0007669"/>
    <property type="project" value="TreeGrafter"/>
</dbReference>
<dbReference type="PANTHER" id="PTHR43808:SF31">
    <property type="entry name" value="N-ACETYL-L-CITRULLINE DEACETYLASE"/>
    <property type="match status" value="1"/>
</dbReference>
<evidence type="ECO:0000259" key="16">
    <source>
        <dbReference type="Pfam" id="PF07687"/>
    </source>
</evidence>
<sequence>MSLWDFLYTTICKGKYLKMNCVDLLLKLISYKTITPNEDGSYKFIEEYLEGFEVVRYDVQEVKNIFLTKKFSDDNIHLCFAGHIDVVPAGDGWSYDAFVPRIENDRIFGRGAQDMKSGVAAFITAVKDAAYFKGRLSILLTSDEEGDAIDGTIKMLQHLKEINLLPQFCIVAEPTCDKIFGDLIKVGRRGSINGKITIKGRQGHAAYPEKSINPVHDIAPILASIAGANLDDGDDYFAPSKLVITDIRAGMEVTNVTPGELKMMFNVRNSTKTDIDKIKTFIENKIGKLDYTLELSQSAKPFVTKTESKLIQVLGKCIEDTCGIKPQYSTAGGTSDARFVAQFGIEVAEFGVINDTIHAPNESTTIDEIEKLYTIFTKVIKNFNNT</sequence>
<evidence type="ECO:0000256" key="14">
    <source>
        <dbReference type="ARBA" id="ARBA00051301"/>
    </source>
</evidence>
<evidence type="ECO:0000256" key="13">
    <source>
        <dbReference type="ARBA" id="ARBA00023285"/>
    </source>
</evidence>
<dbReference type="InterPro" id="IPR036264">
    <property type="entry name" value="Bact_exopeptidase_dim_dom"/>
</dbReference>
<evidence type="ECO:0000256" key="11">
    <source>
        <dbReference type="ARBA" id="ARBA00022915"/>
    </source>
</evidence>
<evidence type="ECO:0000256" key="10">
    <source>
        <dbReference type="ARBA" id="ARBA00022833"/>
    </source>
</evidence>
<feature type="domain" description="Peptidase M20 dimerisation" evidence="16">
    <location>
        <begin position="186"/>
        <end position="289"/>
    </location>
</feature>
<dbReference type="EC" id="3.5.1.18" evidence="5 15"/>
<organism evidence="17">
    <name type="scientific">Sulfurovum sp. enrichment culture clone C5</name>
    <dbReference type="NCBI Taxonomy" id="497650"/>
    <lineage>
        <taxon>Bacteria</taxon>
        <taxon>Pseudomonadati</taxon>
        <taxon>Campylobacterota</taxon>
        <taxon>Epsilonproteobacteria</taxon>
        <taxon>Campylobacterales</taxon>
        <taxon>Sulfurovaceae</taxon>
        <taxon>Sulfurovum</taxon>
        <taxon>environmental samples</taxon>
    </lineage>
</organism>
<dbReference type="GO" id="GO:0008777">
    <property type="term" value="F:acetylornithine deacetylase activity"/>
    <property type="evidence" value="ECO:0007669"/>
    <property type="project" value="TreeGrafter"/>
</dbReference>
<dbReference type="PROSITE" id="PS00759">
    <property type="entry name" value="ARGE_DAPE_CPG2_2"/>
    <property type="match status" value="1"/>
</dbReference>
<keyword evidence="8" id="KW-0479">Metal-binding</keyword>
<keyword evidence="12" id="KW-0457">Lysine biosynthesis</keyword>
<evidence type="ECO:0000256" key="6">
    <source>
        <dbReference type="ARBA" id="ARBA00022391"/>
    </source>
</evidence>
<evidence type="ECO:0000256" key="4">
    <source>
        <dbReference type="ARBA" id="ARBA00011738"/>
    </source>
</evidence>
<dbReference type="GO" id="GO:0009089">
    <property type="term" value="P:lysine biosynthetic process via diaminopimelate"/>
    <property type="evidence" value="ECO:0007669"/>
    <property type="project" value="UniProtKB-UniRule"/>
</dbReference>
<dbReference type="NCBIfam" id="TIGR01246">
    <property type="entry name" value="dapE_proteo"/>
    <property type="match status" value="1"/>
</dbReference>